<keyword evidence="1" id="KW-1133">Transmembrane helix</keyword>
<feature type="transmembrane region" description="Helical" evidence="1">
    <location>
        <begin position="99"/>
        <end position="122"/>
    </location>
</feature>
<proteinExistence type="predicted"/>
<dbReference type="KEGG" id="csj:CSK29544_00397"/>
<dbReference type="GeneID" id="56732130"/>
<dbReference type="Proteomes" id="UP000244856">
    <property type="component" value="Unassembled WGS sequence"/>
</dbReference>
<reference evidence="3 4" key="1">
    <citation type="submission" date="2017-04" db="EMBL/GenBank/DDBJ databases">
        <title>Cronobacter sakazakii, ST83 Lineage Isolates.</title>
        <authorList>
            <person name="Chase H."/>
            <person name="Tall B."/>
            <person name="Gopinath G."/>
            <person name="Lehner A."/>
        </authorList>
    </citation>
    <scope>NUCLEOTIDE SEQUENCE [LARGE SCALE GENOMIC DNA]</scope>
    <source>
        <strain evidence="3 4">MOD1_Comp15</strain>
    </source>
</reference>
<keyword evidence="1" id="KW-0472">Membrane</keyword>
<feature type="transmembrane region" description="Helical" evidence="1">
    <location>
        <begin position="143"/>
        <end position="169"/>
    </location>
</feature>
<dbReference type="AlphaFoldDB" id="A0A2S9U833"/>
<dbReference type="RefSeq" id="WP_029039488.1">
    <property type="nucleotide sequence ID" value="NZ_CP011047.1"/>
</dbReference>
<protein>
    <submittedName>
        <fullName evidence="3">DUF898 domain-containing protein</fullName>
    </submittedName>
    <submittedName>
        <fullName evidence="2">DUF898 family protein</fullName>
    </submittedName>
</protein>
<evidence type="ECO:0000256" key="1">
    <source>
        <dbReference type="SAM" id="Phobius"/>
    </source>
</evidence>
<dbReference type="Proteomes" id="UP000548673">
    <property type="component" value="Unassembled WGS sequence"/>
</dbReference>
<dbReference type="STRING" id="28141.CSK29544_00397"/>
<reference evidence="2 5" key="2">
    <citation type="submission" date="2020-05" db="EMBL/GenBank/DDBJ databases">
        <title>The draft genome of Cronobacter sakazakii strain 145005.</title>
        <authorList>
            <person name="Yang J."/>
            <person name="Liu L."/>
            <person name="Feng Y."/>
            <person name="Zong Z."/>
        </authorList>
    </citation>
    <scope>NUCLEOTIDE SEQUENCE [LARGE SCALE GENOMIC DNA]</scope>
    <source>
        <strain evidence="2 5">145005</strain>
    </source>
</reference>
<dbReference type="EMBL" id="JABTXY010000023">
    <property type="protein sequence ID" value="NYV42343.1"/>
    <property type="molecule type" value="Genomic_DNA"/>
</dbReference>
<gene>
    <name evidence="3" type="ORF">B7T07_14020</name>
    <name evidence="2" type="ORF">HRR37_08135</name>
</gene>
<dbReference type="Pfam" id="PF05987">
    <property type="entry name" value="DUF898"/>
    <property type="match status" value="1"/>
</dbReference>
<evidence type="ECO:0000313" key="5">
    <source>
        <dbReference type="Proteomes" id="UP000548673"/>
    </source>
</evidence>
<dbReference type="EMBL" id="NCTU01000007">
    <property type="protein sequence ID" value="PUW03519.1"/>
    <property type="molecule type" value="Genomic_DNA"/>
</dbReference>
<feature type="transmembrane region" description="Helical" evidence="1">
    <location>
        <begin position="229"/>
        <end position="254"/>
    </location>
</feature>
<keyword evidence="1" id="KW-0812">Transmembrane</keyword>
<feature type="transmembrane region" description="Helical" evidence="1">
    <location>
        <begin position="70"/>
        <end position="93"/>
    </location>
</feature>
<comment type="caution">
    <text evidence="2">The sequence shown here is derived from an EMBL/GenBank/DDBJ whole genome shotgun (WGS) entry which is preliminary data.</text>
</comment>
<feature type="transmembrane region" description="Helical" evidence="1">
    <location>
        <begin position="329"/>
        <end position="351"/>
    </location>
</feature>
<sequence length="400" mass="44680">MSDDNKFLAGNKTHAFSFQGSGGGYFPVWLVNILLTVFTAGLFLPWAMVRARRYFYENTELAGARFSYHATGGAIFVGWICLALLYVVFVINAVYENTFLTLCMVLLFIAFAPFLIMQGLRYQLLMTKLNGLRFSFKASPLRAWWVMLGCPLLIAILVTAVMGLVFTIAGSSQSMTGIIVGIVLSVLVGLVGTALMQGIYAAQWYGLLVNNLQYGKHRFAINLNVKTCTFIYLKAMLLFVPFIAVALIMLAPVMTQMLHYSVYGMNSQEEMLSFLISLIMSVLLPYFIYMVGILVCFSFAFVKLRNYAYQQMSLEGGITFRSTASVGSFVWIILSNFMVCGITFGLAWPWAKVRLTRYLLENTHVDGELDNLALVDHDEQPRNDPASVLGRGFSILPFAL</sequence>
<organism evidence="2 5">
    <name type="scientific">Cronobacter sakazakii</name>
    <name type="common">Enterobacter sakazakii</name>
    <dbReference type="NCBI Taxonomy" id="28141"/>
    <lineage>
        <taxon>Bacteria</taxon>
        <taxon>Pseudomonadati</taxon>
        <taxon>Pseudomonadota</taxon>
        <taxon>Gammaproteobacteria</taxon>
        <taxon>Enterobacterales</taxon>
        <taxon>Enterobacteriaceae</taxon>
        <taxon>Cronobacter</taxon>
    </lineage>
</organism>
<feature type="transmembrane region" description="Helical" evidence="1">
    <location>
        <begin position="26"/>
        <end position="49"/>
    </location>
</feature>
<evidence type="ECO:0000313" key="2">
    <source>
        <dbReference type="EMBL" id="NYV42343.1"/>
    </source>
</evidence>
<dbReference type="InterPro" id="IPR010295">
    <property type="entry name" value="DUF898"/>
</dbReference>
<accession>A0A2S9U833</accession>
<feature type="transmembrane region" description="Helical" evidence="1">
    <location>
        <begin position="274"/>
        <end position="302"/>
    </location>
</feature>
<evidence type="ECO:0000313" key="4">
    <source>
        <dbReference type="Proteomes" id="UP000244856"/>
    </source>
</evidence>
<name>A0A2S9U833_CROSK</name>
<evidence type="ECO:0000313" key="3">
    <source>
        <dbReference type="EMBL" id="PUW03519.1"/>
    </source>
</evidence>
<feature type="transmembrane region" description="Helical" evidence="1">
    <location>
        <begin position="175"/>
        <end position="208"/>
    </location>
</feature>